<evidence type="ECO:0000313" key="15">
    <source>
        <dbReference type="EMBL" id="ORY74344.1"/>
    </source>
</evidence>
<comment type="caution">
    <text evidence="15">The sequence shown here is derived from an EMBL/GenBank/DDBJ whole genome shotgun (WGS) entry which is preliminary data.</text>
</comment>
<dbReference type="AlphaFoldDB" id="A0A1Y2EST3"/>
<keyword evidence="6 9" id="KW-0460">Magnesium</keyword>
<feature type="binding site" evidence="9">
    <location>
        <position position="295"/>
    </location>
    <ligand>
        <name>Mg(2+)</name>
        <dbReference type="ChEBI" id="CHEBI:18420"/>
        <label>1</label>
    </ligand>
</feature>
<dbReference type="PROSITE" id="PS00726">
    <property type="entry name" value="AP_NUCLEASE_F1_1"/>
    <property type="match status" value="1"/>
</dbReference>
<feature type="site" description="Transition state stabilizer" evidence="10">
    <location>
        <position position="189"/>
    </location>
</feature>
<name>A0A1Y2EST3_PROLT</name>
<dbReference type="OrthoDB" id="391817at2759"/>
<keyword evidence="16" id="KW-1185">Reference proteome</keyword>
<comment type="cofactor">
    <cofactor evidence="9 12">
        <name>Mg(2+)</name>
        <dbReference type="ChEBI" id="CHEBI:18420"/>
    </cofactor>
    <cofactor evidence="9 12">
        <name>Mn(2+)</name>
        <dbReference type="ChEBI" id="CHEBI:29035"/>
    </cofactor>
    <text evidence="9 12">Probably binds two magnesium or manganese ions per subunit.</text>
</comment>
<dbReference type="GeneID" id="63788431"/>
<dbReference type="PANTHER" id="PTHR22748">
    <property type="entry name" value="AP ENDONUCLEASE"/>
    <property type="match status" value="1"/>
</dbReference>
<feature type="domain" description="GRF-type" evidence="14">
    <location>
        <begin position="421"/>
        <end position="463"/>
    </location>
</feature>
<gene>
    <name evidence="15" type="ORF">BCR37DRAFT_401338</name>
</gene>
<evidence type="ECO:0000256" key="1">
    <source>
        <dbReference type="ARBA" id="ARBA00007092"/>
    </source>
</evidence>
<dbReference type="InterPro" id="IPR020847">
    <property type="entry name" value="AP_endonuclease_F1_BS"/>
</dbReference>
<feature type="region of interest" description="Disordered" evidence="13">
    <location>
        <begin position="339"/>
        <end position="367"/>
    </location>
</feature>
<evidence type="ECO:0000256" key="7">
    <source>
        <dbReference type="ARBA" id="ARBA00023242"/>
    </source>
</evidence>
<evidence type="ECO:0000256" key="6">
    <source>
        <dbReference type="ARBA" id="ARBA00022842"/>
    </source>
</evidence>
<evidence type="ECO:0000259" key="14">
    <source>
        <dbReference type="PROSITE" id="PS51999"/>
    </source>
</evidence>
<evidence type="ECO:0000256" key="5">
    <source>
        <dbReference type="ARBA" id="ARBA00022833"/>
    </source>
</evidence>
<feature type="site" description="Important for catalytic activity" evidence="10">
    <location>
        <position position="269"/>
    </location>
</feature>
<dbReference type="GO" id="GO:0008311">
    <property type="term" value="F:double-stranded DNA 3'-5' DNA exonuclease activity"/>
    <property type="evidence" value="ECO:0007669"/>
    <property type="project" value="TreeGrafter"/>
</dbReference>
<accession>A0A1Y2EST3</accession>
<dbReference type="Proteomes" id="UP000193685">
    <property type="component" value="Unassembled WGS sequence"/>
</dbReference>
<feature type="binding site" evidence="9">
    <location>
        <position position="189"/>
    </location>
    <ligand>
        <name>Mg(2+)</name>
        <dbReference type="ChEBI" id="CHEBI:18420"/>
        <label>1</label>
    </ligand>
</feature>
<feature type="binding site" evidence="9">
    <location>
        <position position="7"/>
    </location>
    <ligand>
        <name>Mg(2+)</name>
        <dbReference type="ChEBI" id="CHEBI:18420"/>
        <label>1</label>
    </ligand>
</feature>
<evidence type="ECO:0000256" key="11">
    <source>
        <dbReference type="PROSITE-ProRule" id="PRU01343"/>
    </source>
</evidence>
<evidence type="ECO:0000313" key="16">
    <source>
        <dbReference type="Proteomes" id="UP000193685"/>
    </source>
</evidence>
<feature type="site" description="Interaction with DNA substrate" evidence="10">
    <location>
        <position position="295"/>
    </location>
</feature>
<evidence type="ECO:0000256" key="9">
    <source>
        <dbReference type="PIRSR" id="PIRSR604808-2"/>
    </source>
</evidence>
<keyword evidence="15" id="KW-0269">Exonuclease</keyword>
<dbReference type="OMA" id="SFWICPR"/>
<dbReference type="GO" id="GO:0006284">
    <property type="term" value="P:base-excision repair"/>
    <property type="evidence" value="ECO:0007669"/>
    <property type="project" value="TreeGrafter"/>
</dbReference>
<comment type="similarity">
    <text evidence="1 12">Belongs to the DNA repair enzymes AP/ExoA family.</text>
</comment>
<dbReference type="GO" id="GO:0005634">
    <property type="term" value="C:nucleus"/>
    <property type="evidence" value="ECO:0007669"/>
    <property type="project" value="TreeGrafter"/>
</dbReference>
<keyword evidence="9" id="KW-0464">Manganese</keyword>
<dbReference type="GO" id="GO:0003906">
    <property type="term" value="F:DNA-(apurinic or apyrimidinic site) endonuclease activity"/>
    <property type="evidence" value="ECO:0007669"/>
    <property type="project" value="TreeGrafter"/>
</dbReference>
<keyword evidence="2 9" id="KW-0479">Metal-binding</keyword>
<feature type="binding site" evidence="9">
    <location>
        <position position="294"/>
    </location>
    <ligand>
        <name>Mg(2+)</name>
        <dbReference type="ChEBI" id="CHEBI:18420"/>
        <label>1</label>
    </ligand>
</feature>
<dbReference type="InterPro" id="IPR010666">
    <property type="entry name" value="Znf_GRF"/>
</dbReference>
<dbReference type="PANTHER" id="PTHR22748:SF4">
    <property type="entry name" value="DNA-(APURINIC OR APYRIMIDINIC SITE) ENDONUCLEASE 2"/>
    <property type="match status" value="1"/>
</dbReference>
<dbReference type="InterPro" id="IPR004808">
    <property type="entry name" value="AP_endonuc_1"/>
</dbReference>
<dbReference type="NCBIfam" id="TIGR00633">
    <property type="entry name" value="xth"/>
    <property type="match status" value="1"/>
</dbReference>
<dbReference type="InterPro" id="IPR036691">
    <property type="entry name" value="Endo/exonu/phosph_ase_sf"/>
</dbReference>
<evidence type="ECO:0000256" key="13">
    <source>
        <dbReference type="SAM" id="MobiDB-lite"/>
    </source>
</evidence>
<feature type="binding site" evidence="9">
    <location>
        <position position="187"/>
    </location>
    <ligand>
        <name>Mg(2+)</name>
        <dbReference type="ChEBI" id="CHEBI:18420"/>
        <label>1</label>
    </ligand>
</feature>
<keyword evidence="7" id="KW-0539">Nucleus</keyword>
<dbReference type="Pfam" id="PF03372">
    <property type="entry name" value="Exo_endo_phos"/>
    <property type="match status" value="1"/>
</dbReference>
<dbReference type="SUPFAM" id="SSF56219">
    <property type="entry name" value="DNase I-like"/>
    <property type="match status" value="1"/>
</dbReference>
<evidence type="ECO:0000256" key="10">
    <source>
        <dbReference type="PIRSR" id="PIRSR604808-3"/>
    </source>
</evidence>
<evidence type="ECO:0000256" key="8">
    <source>
        <dbReference type="PIRSR" id="PIRSR604808-1"/>
    </source>
</evidence>
<dbReference type="PROSITE" id="PS51435">
    <property type="entry name" value="AP_NUCLEASE_F1_4"/>
    <property type="match status" value="1"/>
</dbReference>
<dbReference type="Pfam" id="PF06839">
    <property type="entry name" value="Zn_ribbon_GRF"/>
    <property type="match status" value="1"/>
</dbReference>
<keyword evidence="3 11" id="KW-0863">Zinc-finger</keyword>
<keyword evidence="5" id="KW-0862">Zinc</keyword>
<feature type="binding site" evidence="9">
    <location>
        <position position="46"/>
    </location>
    <ligand>
        <name>Mg(2+)</name>
        <dbReference type="ChEBI" id="CHEBI:18420"/>
        <label>1</label>
    </ligand>
</feature>
<evidence type="ECO:0000256" key="4">
    <source>
        <dbReference type="ARBA" id="ARBA00022801"/>
    </source>
</evidence>
<keyword evidence="15" id="KW-0255">Endonuclease</keyword>
<dbReference type="Gene3D" id="3.60.10.10">
    <property type="entry name" value="Endonuclease/exonuclease/phosphatase"/>
    <property type="match status" value="1"/>
</dbReference>
<dbReference type="RefSeq" id="XP_040721993.1">
    <property type="nucleotide sequence ID" value="XM_040871832.1"/>
</dbReference>
<dbReference type="STRING" id="56484.A0A1Y2EST3"/>
<sequence length="463" mass="51220">MKLLSWNINGIRRIHADYKRRQPPGKPTSFAALLHNLDADIICLQELKSERAHIDPSYVDVDGYRSFFTFPIDKKAYSGVAIYVKHPFAPIRVETALCSPSYDSFKEDPMAIGGYPSSITQAEARKLDREGRILLLDFGAFILLGTYCPAGAESDDRVAFRRLWWKALNERCRNLVAAGRQVVLLGDLNVHCFPQDTVDADVDEYTPETLGPVGQCFRRLTADDGHLYGSEPRIFLDTARLLYPEREGMYTCWSVRLAARQGNYGSRIDFVLITEGLRPFLSIADTLPDIHGSDHCPVYATLSLTTGEGATLQVSTVADNVDPGISSAQQKLSAFFKKRSSPPPIAAAASPPSLKRKTSSIGGSGKKSQATLSAFLTGSSSKVVKEQEEVWQTFDPGAAEQASQTKQQFSSLFSKPVVPVCSGHQLPAKRQRTKKKGANMGREFWSCSVPLGQGQCDFWRWVR</sequence>
<feature type="active site" description="Proton acceptor" evidence="8">
    <location>
        <position position="295"/>
    </location>
</feature>
<evidence type="ECO:0000256" key="3">
    <source>
        <dbReference type="ARBA" id="ARBA00022771"/>
    </source>
</evidence>
<dbReference type="GO" id="GO:0003677">
    <property type="term" value="F:DNA binding"/>
    <property type="evidence" value="ECO:0007669"/>
    <property type="project" value="InterPro"/>
</dbReference>
<dbReference type="GO" id="GO:0008081">
    <property type="term" value="F:phosphoric diester hydrolase activity"/>
    <property type="evidence" value="ECO:0007669"/>
    <property type="project" value="TreeGrafter"/>
</dbReference>
<evidence type="ECO:0000256" key="12">
    <source>
        <dbReference type="RuleBase" id="RU362131"/>
    </source>
</evidence>
<keyword evidence="12" id="KW-0227">DNA damage</keyword>
<dbReference type="InterPro" id="IPR005135">
    <property type="entry name" value="Endo/exonuclease/phosphatase"/>
</dbReference>
<keyword evidence="4" id="KW-0378">Hydrolase</keyword>
<dbReference type="GO" id="GO:0008270">
    <property type="term" value="F:zinc ion binding"/>
    <property type="evidence" value="ECO:0007669"/>
    <property type="project" value="UniProtKB-KW"/>
</dbReference>
<dbReference type="PROSITE" id="PS51999">
    <property type="entry name" value="ZF_GRF"/>
    <property type="match status" value="1"/>
</dbReference>
<dbReference type="EMBL" id="MCFI01000030">
    <property type="protein sequence ID" value="ORY74344.1"/>
    <property type="molecule type" value="Genomic_DNA"/>
</dbReference>
<keyword evidence="15" id="KW-0540">Nuclease</keyword>
<keyword evidence="12" id="KW-0234">DNA repair</keyword>
<evidence type="ECO:0000256" key="2">
    <source>
        <dbReference type="ARBA" id="ARBA00022723"/>
    </source>
</evidence>
<feature type="active site" description="Proton donor/acceptor" evidence="8">
    <location>
        <position position="187"/>
    </location>
</feature>
<protein>
    <recommendedName>
        <fullName evidence="12">DNA-(apurinic or apyrimidinic site) endonuclease</fullName>
        <ecNumber evidence="12">3.1.-.-</ecNumber>
    </recommendedName>
</protein>
<reference evidence="15 16" key="1">
    <citation type="submission" date="2016-07" db="EMBL/GenBank/DDBJ databases">
        <title>Pervasive Adenine N6-methylation of Active Genes in Fungi.</title>
        <authorList>
            <consortium name="DOE Joint Genome Institute"/>
            <person name="Mondo S.J."/>
            <person name="Dannebaum R.O."/>
            <person name="Kuo R.C."/>
            <person name="Labutti K."/>
            <person name="Haridas S."/>
            <person name="Kuo A."/>
            <person name="Salamov A."/>
            <person name="Ahrendt S.R."/>
            <person name="Lipzen A."/>
            <person name="Sullivan W."/>
            <person name="Andreopoulos W.B."/>
            <person name="Clum A."/>
            <person name="Lindquist E."/>
            <person name="Daum C."/>
            <person name="Ramamoorthy G.K."/>
            <person name="Gryganskyi A."/>
            <person name="Culley D."/>
            <person name="Magnuson J.K."/>
            <person name="James T.Y."/>
            <person name="O'Malley M.A."/>
            <person name="Stajich J.E."/>
            <person name="Spatafora J.W."/>
            <person name="Visel A."/>
            <person name="Grigoriev I.V."/>
        </authorList>
    </citation>
    <scope>NUCLEOTIDE SEQUENCE [LARGE SCALE GENOMIC DNA]</scope>
    <source>
        <strain evidence="15 16">12-1054</strain>
    </source>
</reference>
<proteinExistence type="inferred from homology"/>
<feature type="active site" evidence="8">
    <location>
        <position position="147"/>
    </location>
</feature>
<dbReference type="EC" id="3.1.-.-" evidence="12"/>
<organism evidence="15 16">
    <name type="scientific">Protomyces lactucae-debilis</name>
    <dbReference type="NCBI Taxonomy" id="2754530"/>
    <lineage>
        <taxon>Eukaryota</taxon>
        <taxon>Fungi</taxon>
        <taxon>Dikarya</taxon>
        <taxon>Ascomycota</taxon>
        <taxon>Taphrinomycotina</taxon>
        <taxon>Taphrinomycetes</taxon>
        <taxon>Taphrinales</taxon>
        <taxon>Protomycetaceae</taxon>
        <taxon>Protomyces</taxon>
    </lineage>
</organism>